<feature type="compositionally biased region" description="Basic and acidic residues" evidence="1">
    <location>
        <begin position="1"/>
        <end position="11"/>
    </location>
</feature>
<dbReference type="EMBL" id="JAZAVK010000135">
    <property type="protein sequence ID" value="KAK7420418.1"/>
    <property type="molecule type" value="Genomic_DNA"/>
</dbReference>
<protein>
    <submittedName>
        <fullName evidence="3">Peptide transporter ptr2</fullName>
    </submittedName>
</protein>
<evidence type="ECO:0000256" key="1">
    <source>
        <dbReference type="SAM" id="MobiDB-lite"/>
    </source>
</evidence>
<organism evidence="3 4">
    <name type="scientific">Neonectria magnoliae</name>
    <dbReference type="NCBI Taxonomy" id="2732573"/>
    <lineage>
        <taxon>Eukaryota</taxon>
        <taxon>Fungi</taxon>
        <taxon>Dikarya</taxon>
        <taxon>Ascomycota</taxon>
        <taxon>Pezizomycotina</taxon>
        <taxon>Sordariomycetes</taxon>
        <taxon>Hypocreomycetidae</taxon>
        <taxon>Hypocreales</taxon>
        <taxon>Nectriaceae</taxon>
        <taxon>Neonectria</taxon>
    </lineage>
</organism>
<proteinExistence type="predicted"/>
<feature type="region of interest" description="Disordered" evidence="1">
    <location>
        <begin position="1"/>
        <end position="28"/>
    </location>
</feature>
<feature type="transmembrane region" description="Helical" evidence="2">
    <location>
        <begin position="93"/>
        <end position="113"/>
    </location>
</feature>
<dbReference type="InterPro" id="IPR036259">
    <property type="entry name" value="MFS_trans_sf"/>
</dbReference>
<sequence>METNVAKEKSSSPDVPAQASPEQRDATEEEIKSLPHIIDKLPPAAWAAALIGASERLIRWAPSENYMQNDRGFDSVPGALGLGQSTATAISNAFFVFLFLMPACFAVVSDIWLGRYKTLLLGLWYGHPPSNTPIFRNHVLTKGTSLSLSGSLVMFTTSLPVALDHGAGVPGLAVAMILLGLGVGATKATVSPFIGEEQHATYVALIASDSCKATSTRNTTRDLCNKVMATWPLSMALELCSSYTMPFTGSSSAGDYHIKSGSHLD</sequence>
<reference evidence="3 4" key="1">
    <citation type="journal article" date="2025" name="Microbiol. Resour. Announc.">
        <title>Draft genome sequences for Neonectria magnoliae and Neonectria punicea, canker pathogens of Liriodendron tulipifera and Acer saccharum in West Virginia.</title>
        <authorList>
            <person name="Petronek H.M."/>
            <person name="Kasson M.T."/>
            <person name="Metheny A.M."/>
            <person name="Stauder C.M."/>
            <person name="Lovett B."/>
            <person name="Lynch S.C."/>
            <person name="Garnas J.R."/>
            <person name="Kasson L.R."/>
            <person name="Stajich J.E."/>
        </authorList>
    </citation>
    <scope>NUCLEOTIDE SEQUENCE [LARGE SCALE GENOMIC DNA]</scope>
    <source>
        <strain evidence="3 4">NRRL 64651</strain>
    </source>
</reference>
<evidence type="ECO:0000313" key="4">
    <source>
        <dbReference type="Proteomes" id="UP001498421"/>
    </source>
</evidence>
<comment type="caution">
    <text evidence="3">The sequence shown here is derived from an EMBL/GenBank/DDBJ whole genome shotgun (WGS) entry which is preliminary data.</text>
</comment>
<keyword evidence="4" id="KW-1185">Reference proteome</keyword>
<dbReference type="Proteomes" id="UP001498421">
    <property type="component" value="Unassembled WGS sequence"/>
</dbReference>
<keyword evidence="2" id="KW-1133">Transmembrane helix</keyword>
<evidence type="ECO:0000256" key="2">
    <source>
        <dbReference type="SAM" id="Phobius"/>
    </source>
</evidence>
<dbReference type="Gene3D" id="1.20.1250.20">
    <property type="entry name" value="MFS general substrate transporter like domains"/>
    <property type="match status" value="1"/>
</dbReference>
<accession>A0ABR1HGU8</accession>
<keyword evidence="2" id="KW-0472">Membrane</keyword>
<gene>
    <name evidence="3" type="primary">PTR2_2</name>
    <name evidence="3" type="ORF">QQZ08_010405</name>
</gene>
<keyword evidence="2" id="KW-0812">Transmembrane</keyword>
<evidence type="ECO:0000313" key="3">
    <source>
        <dbReference type="EMBL" id="KAK7420418.1"/>
    </source>
</evidence>
<name>A0ABR1HGU8_9HYPO</name>